<evidence type="ECO:0000259" key="11">
    <source>
        <dbReference type="Pfam" id="PF07715"/>
    </source>
</evidence>
<feature type="domain" description="TonB-dependent receptor plug" evidence="11">
    <location>
        <begin position="210"/>
        <end position="325"/>
    </location>
</feature>
<evidence type="ECO:0000256" key="2">
    <source>
        <dbReference type="ARBA" id="ARBA00022448"/>
    </source>
</evidence>
<evidence type="ECO:0000256" key="5">
    <source>
        <dbReference type="ARBA" id="ARBA00023077"/>
    </source>
</evidence>
<dbReference type="NCBIfam" id="TIGR04057">
    <property type="entry name" value="SusC_RagA_signa"/>
    <property type="match status" value="1"/>
</dbReference>
<dbReference type="InterPro" id="IPR023997">
    <property type="entry name" value="TonB-dep_OMP_SusC/RagA_CS"/>
</dbReference>
<dbReference type="Pfam" id="PF13715">
    <property type="entry name" value="CarbopepD_reg_2"/>
    <property type="match status" value="1"/>
</dbReference>
<dbReference type="InterPro" id="IPR012910">
    <property type="entry name" value="Plug_dom"/>
</dbReference>
<dbReference type="PROSITE" id="PS52016">
    <property type="entry name" value="TONB_DEPENDENT_REC_3"/>
    <property type="match status" value="1"/>
</dbReference>
<name>A0A1T5CZA8_9SPHI</name>
<dbReference type="InterPro" id="IPR037066">
    <property type="entry name" value="Plug_dom_sf"/>
</dbReference>
<dbReference type="Gene3D" id="2.60.40.1120">
    <property type="entry name" value="Carboxypeptidase-like, regulatory domain"/>
    <property type="match status" value="1"/>
</dbReference>
<keyword evidence="4 8" id="KW-0812">Transmembrane</keyword>
<proteinExistence type="inferred from homology"/>
<dbReference type="InterPro" id="IPR000531">
    <property type="entry name" value="Beta-barrel_TonB"/>
</dbReference>
<organism evidence="12 13">
    <name type="scientific">Sphingobacterium nematocida</name>
    <dbReference type="NCBI Taxonomy" id="1513896"/>
    <lineage>
        <taxon>Bacteria</taxon>
        <taxon>Pseudomonadati</taxon>
        <taxon>Bacteroidota</taxon>
        <taxon>Sphingobacteriia</taxon>
        <taxon>Sphingobacteriales</taxon>
        <taxon>Sphingobacteriaceae</taxon>
        <taxon>Sphingobacterium</taxon>
    </lineage>
</organism>
<dbReference type="Pfam" id="PF07715">
    <property type="entry name" value="Plug"/>
    <property type="match status" value="1"/>
</dbReference>
<dbReference type="Gene3D" id="2.170.130.10">
    <property type="entry name" value="TonB-dependent receptor, plug domain"/>
    <property type="match status" value="1"/>
</dbReference>
<dbReference type="GO" id="GO:0009279">
    <property type="term" value="C:cell outer membrane"/>
    <property type="evidence" value="ECO:0007669"/>
    <property type="project" value="UniProtKB-SubCell"/>
</dbReference>
<dbReference type="STRING" id="1513896.SAMN05660841_01683"/>
<comment type="subcellular location">
    <subcellularLocation>
        <location evidence="1 8">Cell outer membrane</location>
        <topology evidence="1 8">Multi-pass membrane protein</topology>
    </subcellularLocation>
</comment>
<sequence length="1168" mass="132514">MKQIFRGGKGMSFSLEPREASPFSLMKKDTKNQGVECSPKFRTSRLNLENSPDKSGSNSLRFYTSPDSKFLTAVHPKAVLTQRFKPTALLMILCVLFSGHLVSPAFGQEAKGLNQTVLSGVVSSLQDGKAIEGASISVEKKHARTDKQGRFTISVDKPTGVLTIKHIGYKEQWVAYENTSTLLNIALQANEKEIEEVEVVSTGYQKIPKDRATGSFEFIDSALFNRKVSTDILSRLEDVVPGLSTDKSFASGRGNVLNMNVRGVSTLGSNLWPLIVIDGVPYENRMADYGLAAFNNINPNDVENITVLKDAAAASIWGAQSGNGVIVITTKRGKFDQKAQLTFNSNLTIVQKPHLYKYKVLPTSDYIDITRLFYDKGKYRSRLNQWNRNVEPLVWLLKEATDKKITEEELEAELDRLSQIDQRDDFMKYIYRPQIKQQHSLRLTQGGEKINFSLGVGYDHNLAQLVTEDYQRINIKGAVQARPIKNLHLDLTTTYAESKKKESWDYTHYNGLAKGVSNPPYMQLADANGKHLPVDISGLSPVYRDTVAGGRLRPFTYVPLDELLLTDQVQKIREVLMQLSVTYKFDFGVALHGLYAYQRNHNPISNWRSGESFVARDYANAFAQWDDNNIIWNYPIGDNLVGLDWNHYAHQGRVNLSFDRSFGDQHAISFLGGFDIRELQKDLKTFQYYGYEPDKGTFQQVQFGREFRTFNGKGGVNRIIDQNRMESLTNRFVAFYLNGSYTFKQRYIWSGSIRRDASNLFGVKANDRGQPFWSTGLAWLISNENYMADSYFNYLKLRTTYGYNGNVNNSTSPLPIMTIESQQHYITGQPYGFINRPPNPNLRWERVANLNFGVDFGTRDGIFSGAIEYYHKRAKDLIAQAEVDPSVGFTHLTVNTADLLTKGWDITINAKPIRNKTWEWNSNLVFSNGRTKVLKAYIDNDIAMSNVSKASSVLMTPYEGRDLYSLLAFDWAGLDPVDGMPRAYLNGEMTKDYNALLYGNTASLKEYGTQRPRYFGSWRNSLRYKNLELSWNVSYQLGHKFIRETFRADYFFNDGVGHPDYALRWQQPGDEAWTDVPAFAYPIRTTANQVYGSSSALIERGDQIKLRDIQGSLSIPGLARYGFKNFRLYAYMQNIGTIWQANKKGIDNEYGASIPDPLSTSFGINFNF</sequence>
<dbReference type="NCBIfam" id="TIGR04056">
    <property type="entry name" value="OMP_RagA_SusC"/>
    <property type="match status" value="1"/>
</dbReference>
<dbReference type="AlphaFoldDB" id="A0A1T5CZA8"/>
<dbReference type="InterPro" id="IPR036942">
    <property type="entry name" value="Beta-barrel_TonB_sf"/>
</dbReference>
<keyword evidence="3 8" id="KW-1134">Transmembrane beta strand</keyword>
<dbReference type="SUPFAM" id="SSF49464">
    <property type="entry name" value="Carboxypeptidase regulatory domain-like"/>
    <property type="match status" value="1"/>
</dbReference>
<keyword evidence="13" id="KW-1185">Reference proteome</keyword>
<evidence type="ECO:0000256" key="9">
    <source>
        <dbReference type="RuleBase" id="RU003357"/>
    </source>
</evidence>
<evidence type="ECO:0000259" key="10">
    <source>
        <dbReference type="Pfam" id="PF00593"/>
    </source>
</evidence>
<dbReference type="OrthoDB" id="687738at2"/>
<accession>A0A1T5CZA8</accession>
<keyword evidence="2 8" id="KW-0813">Transport</keyword>
<gene>
    <name evidence="12" type="ORF">SAMN05660841_01683</name>
</gene>
<dbReference type="SUPFAM" id="SSF56935">
    <property type="entry name" value="Porins"/>
    <property type="match status" value="1"/>
</dbReference>
<dbReference type="EMBL" id="FUZF01000005">
    <property type="protein sequence ID" value="SKB64848.1"/>
    <property type="molecule type" value="Genomic_DNA"/>
</dbReference>
<dbReference type="Pfam" id="PF00593">
    <property type="entry name" value="TonB_dep_Rec_b-barrel"/>
    <property type="match status" value="1"/>
</dbReference>
<evidence type="ECO:0000256" key="4">
    <source>
        <dbReference type="ARBA" id="ARBA00022692"/>
    </source>
</evidence>
<dbReference type="InterPro" id="IPR039426">
    <property type="entry name" value="TonB-dep_rcpt-like"/>
</dbReference>
<evidence type="ECO:0000256" key="8">
    <source>
        <dbReference type="PROSITE-ProRule" id="PRU01360"/>
    </source>
</evidence>
<dbReference type="RefSeq" id="WP_079642637.1">
    <property type="nucleotide sequence ID" value="NZ_FUZF01000005.1"/>
</dbReference>
<evidence type="ECO:0000256" key="3">
    <source>
        <dbReference type="ARBA" id="ARBA00022452"/>
    </source>
</evidence>
<evidence type="ECO:0000256" key="6">
    <source>
        <dbReference type="ARBA" id="ARBA00023136"/>
    </source>
</evidence>
<dbReference type="Proteomes" id="UP000190150">
    <property type="component" value="Unassembled WGS sequence"/>
</dbReference>
<dbReference type="Gene3D" id="2.40.170.20">
    <property type="entry name" value="TonB-dependent receptor, beta-barrel domain"/>
    <property type="match status" value="1"/>
</dbReference>
<evidence type="ECO:0000256" key="1">
    <source>
        <dbReference type="ARBA" id="ARBA00004571"/>
    </source>
</evidence>
<keyword evidence="5 9" id="KW-0798">TonB box</keyword>
<evidence type="ECO:0000313" key="12">
    <source>
        <dbReference type="EMBL" id="SKB64848.1"/>
    </source>
</evidence>
<evidence type="ECO:0000313" key="13">
    <source>
        <dbReference type="Proteomes" id="UP000190150"/>
    </source>
</evidence>
<evidence type="ECO:0000256" key="7">
    <source>
        <dbReference type="ARBA" id="ARBA00023237"/>
    </source>
</evidence>
<dbReference type="InterPro" id="IPR008969">
    <property type="entry name" value="CarboxyPept-like_regulatory"/>
</dbReference>
<keyword evidence="7 8" id="KW-0998">Cell outer membrane</keyword>
<dbReference type="InterPro" id="IPR023996">
    <property type="entry name" value="TonB-dep_OMP_SusC/RagA"/>
</dbReference>
<feature type="domain" description="TonB-dependent receptor-like beta-barrel" evidence="10">
    <location>
        <begin position="605"/>
        <end position="977"/>
    </location>
</feature>
<keyword evidence="6 8" id="KW-0472">Membrane</keyword>
<protein>
    <submittedName>
        <fullName evidence="12">TonB-linked outer membrane protein, SusC/RagA family</fullName>
    </submittedName>
</protein>
<comment type="similarity">
    <text evidence="8 9">Belongs to the TonB-dependent receptor family.</text>
</comment>
<reference evidence="13" key="1">
    <citation type="submission" date="2017-02" db="EMBL/GenBank/DDBJ databases">
        <authorList>
            <person name="Varghese N."/>
            <person name="Submissions S."/>
        </authorList>
    </citation>
    <scope>NUCLEOTIDE SEQUENCE [LARGE SCALE GENOMIC DNA]</scope>
    <source>
        <strain evidence="13">DSM 24091</strain>
    </source>
</reference>